<dbReference type="Proteomes" id="UP000037239">
    <property type="component" value="Unassembled WGS sequence"/>
</dbReference>
<name>A0AB34T6A8_9BIFI</name>
<protein>
    <recommendedName>
        <fullName evidence="3">Acyltransferase 3 domain-containing protein</fullName>
    </recommendedName>
</protein>
<dbReference type="EMBL" id="AWFK01000020">
    <property type="protein sequence ID" value="KOA47934.1"/>
    <property type="molecule type" value="Genomic_DNA"/>
</dbReference>
<feature type="transmembrane region" description="Helical" evidence="2">
    <location>
        <begin position="211"/>
        <end position="232"/>
    </location>
</feature>
<dbReference type="Pfam" id="PF01757">
    <property type="entry name" value="Acyl_transf_3"/>
    <property type="match status" value="1"/>
</dbReference>
<evidence type="ECO:0000259" key="3">
    <source>
        <dbReference type="Pfam" id="PF01757"/>
    </source>
</evidence>
<feature type="transmembrane region" description="Helical" evidence="2">
    <location>
        <begin position="185"/>
        <end position="202"/>
    </location>
</feature>
<dbReference type="InterPro" id="IPR002656">
    <property type="entry name" value="Acyl_transf_3_dom"/>
</dbReference>
<feature type="transmembrane region" description="Helical" evidence="2">
    <location>
        <begin position="127"/>
        <end position="145"/>
    </location>
</feature>
<proteinExistence type="predicted"/>
<feature type="region of interest" description="Disordered" evidence="1">
    <location>
        <begin position="389"/>
        <end position="408"/>
    </location>
</feature>
<keyword evidence="2" id="KW-0812">Transmembrane</keyword>
<organism evidence="4 5">
    <name type="scientific">Bifidobacterium animalis subsp. animalis MCC 0483</name>
    <dbReference type="NCBI Taxonomy" id="1365955"/>
    <lineage>
        <taxon>Bacteria</taxon>
        <taxon>Bacillati</taxon>
        <taxon>Actinomycetota</taxon>
        <taxon>Actinomycetes</taxon>
        <taxon>Bifidobacteriales</taxon>
        <taxon>Bifidobacteriaceae</taxon>
        <taxon>Bifidobacterium</taxon>
    </lineage>
</organism>
<feature type="transmembrane region" description="Helical" evidence="2">
    <location>
        <begin position="157"/>
        <end position="179"/>
    </location>
</feature>
<feature type="transmembrane region" description="Helical" evidence="2">
    <location>
        <begin position="12"/>
        <end position="28"/>
    </location>
</feature>
<sequence length="408" mass="46252">MTQRKQRNSSIELLRIIAMVMIVAHHYVDHSTTFVSALPPFSGEEYFYLCMRSLGKLGVMLFFSISAWYLCMERHPTARKGLKRAWLLEREVLFYSLVLVCVCNVLLPNLTSTAITVKSCIPTASGIWWYVTAYMIFVLVAPFLTNGLRRLGKQSHAALCVILMVMWGIVAGLSPIPLFHMQYDGLVSFLFLYTVISFYRWYMDDMTTKSAVLLVIIGCICIFGSILLMQLLGTRLHSVALRNMSNFLTSNSVKLPIMMVGFGILVLAERKVFHNSCINAIASTTFAIYLISDYPPVRTALWNSRFGLAAVYGAHKAILISLASIFVVCITCMIVDFMRQFLFTMTVDRHPGAWFDKLSEFVVTRHSLQQIAQSIAEKPTPHEHLFESYQLDDQADEPIPRTESNTSR</sequence>
<evidence type="ECO:0000313" key="4">
    <source>
        <dbReference type="EMBL" id="KOA47934.1"/>
    </source>
</evidence>
<evidence type="ECO:0000313" key="5">
    <source>
        <dbReference type="Proteomes" id="UP000037239"/>
    </source>
</evidence>
<keyword evidence="2" id="KW-1133">Transmembrane helix</keyword>
<feature type="transmembrane region" description="Helical" evidence="2">
    <location>
        <begin position="275"/>
        <end position="292"/>
    </location>
</feature>
<reference evidence="4 5" key="1">
    <citation type="journal article" date="2015" name="Int J Genomics">
        <title>Comparative Genomics Revealed Genetic Diversity and Species/Strain-Level Differences in Carbohydrate Metabolism of Three Probiotic Bifidobacterial Species.</title>
        <authorList>
            <person name="Odamaki T."/>
            <person name="Horigome A."/>
            <person name="Sugahara H."/>
            <person name="Hashikura N."/>
            <person name="Minami J."/>
            <person name="Xiao J.Z."/>
            <person name="Abe F."/>
        </authorList>
    </citation>
    <scope>NUCLEOTIDE SEQUENCE [LARGE SCALE GENOMIC DNA]</scope>
    <source>
        <strain evidence="4 5">MCC 0483</strain>
    </source>
</reference>
<feature type="transmembrane region" description="Helical" evidence="2">
    <location>
        <begin position="92"/>
        <end position="115"/>
    </location>
</feature>
<gene>
    <name evidence="4" type="ORF">BAAM0483_09060</name>
</gene>
<evidence type="ECO:0000256" key="1">
    <source>
        <dbReference type="SAM" id="MobiDB-lite"/>
    </source>
</evidence>
<feature type="domain" description="Acyltransferase 3" evidence="3">
    <location>
        <begin position="9"/>
        <end position="333"/>
    </location>
</feature>
<evidence type="ECO:0000256" key="2">
    <source>
        <dbReference type="SAM" id="Phobius"/>
    </source>
</evidence>
<keyword evidence="2" id="KW-0472">Membrane</keyword>
<comment type="caution">
    <text evidence="4">The sequence shown here is derived from an EMBL/GenBank/DDBJ whole genome shotgun (WGS) entry which is preliminary data.</text>
</comment>
<feature type="transmembrane region" description="Helical" evidence="2">
    <location>
        <begin position="312"/>
        <end position="335"/>
    </location>
</feature>
<accession>A0AB34T6A8</accession>
<dbReference type="GO" id="GO:0016747">
    <property type="term" value="F:acyltransferase activity, transferring groups other than amino-acyl groups"/>
    <property type="evidence" value="ECO:0007669"/>
    <property type="project" value="InterPro"/>
</dbReference>
<dbReference type="RefSeq" id="WP_052826739.1">
    <property type="nucleotide sequence ID" value="NZ_AWFK01000020.1"/>
</dbReference>
<feature type="transmembrane region" description="Helical" evidence="2">
    <location>
        <begin position="252"/>
        <end position="268"/>
    </location>
</feature>
<dbReference type="AlphaFoldDB" id="A0AB34T6A8"/>
<feature type="transmembrane region" description="Helical" evidence="2">
    <location>
        <begin position="48"/>
        <end position="71"/>
    </location>
</feature>